<name>A0A6P4HML9_DROKI</name>
<protein>
    <submittedName>
        <fullName evidence="2">Uncharacterized protein swif</fullName>
    </submittedName>
</protein>
<dbReference type="RefSeq" id="XP_017016967.1">
    <property type="nucleotide sequence ID" value="XM_017161478.3"/>
</dbReference>
<dbReference type="InterPro" id="IPR006611">
    <property type="entry name" value="DUF1431_DROsp"/>
</dbReference>
<dbReference type="PANTHER" id="PTHR20977:SF0">
    <property type="entry name" value="AT13385P-RELATED"/>
    <property type="match status" value="1"/>
</dbReference>
<proteinExistence type="predicted"/>
<dbReference type="Pfam" id="PF07248">
    <property type="entry name" value="DUF1431"/>
    <property type="match status" value="1"/>
</dbReference>
<organism evidence="1 2">
    <name type="scientific">Drosophila kikkawai</name>
    <name type="common">Fruit fly</name>
    <dbReference type="NCBI Taxonomy" id="30033"/>
    <lineage>
        <taxon>Eukaryota</taxon>
        <taxon>Metazoa</taxon>
        <taxon>Ecdysozoa</taxon>
        <taxon>Arthropoda</taxon>
        <taxon>Hexapoda</taxon>
        <taxon>Insecta</taxon>
        <taxon>Pterygota</taxon>
        <taxon>Neoptera</taxon>
        <taxon>Endopterygota</taxon>
        <taxon>Diptera</taxon>
        <taxon>Brachycera</taxon>
        <taxon>Muscomorpha</taxon>
        <taxon>Ephydroidea</taxon>
        <taxon>Drosophilidae</taxon>
        <taxon>Drosophila</taxon>
        <taxon>Sophophora</taxon>
    </lineage>
</organism>
<reference evidence="2" key="2">
    <citation type="submission" date="2025-08" db="UniProtKB">
        <authorList>
            <consortium name="RefSeq"/>
        </authorList>
    </citation>
    <scope>IDENTIFICATION</scope>
    <source>
        <strain evidence="2">14028-0561.14</strain>
        <tissue evidence="2">Whole fly</tissue>
    </source>
</reference>
<reference evidence="1" key="1">
    <citation type="submission" date="2025-05" db="UniProtKB">
        <authorList>
            <consortium name="RefSeq"/>
        </authorList>
    </citation>
    <scope>NUCLEOTIDE SEQUENCE [LARGE SCALE GENOMIC DNA]</scope>
    <source>
        <strain evidence="1">14028-0561.14</strain>
    </source>
</reference>
<evidence type="ECO:0000313" key="2">
    <source>
        <dbReference type="RefSeq" id="XP_017016967.1"/>
    </source>
</evidence>
<gene>
    <name evidence="2" type="primary">swif</name>
</gene>
<dbReference type="Proteomes" id="UP001652661">
    <property type="component" value="Chromosome 2R"/>
</dbReference>
<evidence type="ECO:0000313" key="1">
    <source>
        <dbReference type="Proteomes" id="UP001652661"/>
    </source>
</evidence>
<dbReference type="SMART" id="SM00689">
    <property type="entry name" value="DM6"/>
    <property type="match status" value="1"/>
</dbReference>
<sequence>MRSALRLICRRCCRCYSYKVTNFPEMPCPPTEPRAPPCSVAQDVPQQQQHFTCCDVRSMARHPCFTPERPKPPKQPKEPFRSVWETSCAITENSNCKDFLPRFDSLYYHPRYDKRRFQRTWVECPPVKQRLKKVCCLDGIEPPEVLPRAPHDRCACNIDYKRLRALCYETELARDPGKKCVKIYQPCCQRLARCKPSCKIRRKTICTKLRAPYPSYSEKFRGRRPLPSSECRCHDFVPKCVAMKVENHRINLEIQPFC</sequence>
<keyword evidence="1" id="KW-1185">Reference proteome</keyword>
<dbReference type="OrthoDB" id="7812215at2759"/>
<dbReference type="PANTHER" id="PTHR20977">
    <property type="entry name" value="AT13385P-RELATED"/>
    <property type="match status" value="1"/>
</dbReference>
<accession>A0A6P4HML9</accession>
<dbReference type="AlphaFoldDB" id="A0A6P4HML9"/>